<evidence type="ECO:0000313" key="5">
    <source>
        <dbReference type="EMBL" id="KAK4741078.1"/>
    </source>
</evidence>
<keyword evidence="6" id="KW-1185">Reference proteome</keyword>
<dbReference type="Proteomes" id="UP001345219">
    <property type="component" value="Chromosome 19"/>
</dbReference>
<reference evidence="5 6" key="1">
    <citation type="journal article" date="2023" name="Hortic Res">
        <title>Pangenome of water caltrop reveals structural variations and asymmetric subgenome divergence after allopolyploidization.</title>
        <authorList>
            <person name="Zhang X."/>
            <person name="Chen Y."/>
            <person name="Wang L."/>
            <person name="Yuan Y."/>
            <person name="Fang M."/>
            <person name="Shi L."/>
            <person name="Lu R."/>
            <person name="Comes H.P."/>
            <person name="Ma Y."/>
            <person name="Chen Y."/>
            <person name="Huang G."/>
            <person name="Zhou Y."/>
            <person name="Zheng Z."/>
            <person name="Qiu Y."/>
        </authorList>
    </citation>
    <scope>NUCLEOTIDE SEQUENCE [LARGE SCALE GENOMIC DNA]</scope>
    <source>
        <tissue evidence="5">Roots</tissue>
    </source>
</reference>
<feature type="region of interest" description="Disordered" evidence="3">
    <location>
        <begin position="1"/>
        <end position="28"/>
    </location>
</feature>
<feature type="region of interest" description="Disordered" evidence="3">
    <location>
        <begin position="438"/>
        <end position="481"/>
    </location>
</feature>
<sequence>MAADQRRKGLNKAVDSVRDKSWGRKKEKRVGSVDSKGFGVKPHVALQWDTSRSMVIAKREQIGLTWRHLRRFAEPPSHRPKILADAFDVPRELFELEDLESVLSYEVWQTCLSEKERRFLAQFLPREIEPQQAVKQLFAGENFHFGNPFLDWASSLKSGNLHPNVVVHHEKCLKTENSAYYLELHRYHNDMIGSLLETNERCPSFRDLENEFNQKMLRPRKDREKNFLCADRSEACNFDNGFAGTSKSSSLSTEEKTSTSDEQIELFKKGGELQKRISKKRAIEGFGNLSIVSDNVISLEAKPRKDLKLKKRNVVYNDGTKYMSYVKITKREHELIKRLEQSGSSIQPRSLEYLLPLQIQPYEVFVEEERKKLHNHWLHLVNHDLPSAYGIWNDFRSQRQQMMRSLQQDLLERYDSLMEDDDEAAPVSQHSAQKFNVGVDKRLTIDEDRESSPCSSEDQKDNRVADYASSVEDDEETTIPGFVNCQRGTDVVNHQVINQDLDESLPCSLQGAKLPGDLILDCPGIIMHNKNANSVSGSPKDLLLNQGPSPSSSNPNFNIVCPQSKILKPGSITQDVAAAYSGNLDRGDLIDIDRIPYPQGSEIWQPACSASNMQLTYFDSTSEGCQFNSTAEILLLTPLRLIDGHQQAPHWSDIGSDSHGQVQQLQRNSNSFISYSNDQDQSELLQSIFSGRQGMLHPGNSNSQQKDLCHLNYQIPESILAERYGRRIHSSTQQSMSVRSMLPSNDGNMFLMQQRQQEQLLPTSVGIQDWAHHVPSTMQPQSLSCSDRFSNSNEHQINGGRWTSCPSRPSQTNNSVVNQSVYGILPHCSHLSPQIPSYDSIEQSTPSQTYGHGLMNGPGIGNVFPHQTAPMLDYVNGQNDDTRWRGLPMHHNSSMNDSIGKPPFLGSWNP</sequence>
<gene>
    <name evidence="5" type="ORF">SAY87_024666</name>
</gene>
<comment type="subcellular location">
    <subcellularLocation>
        <location evidence="1">Nucleus</location>
    </subcellularLocation>
</comment>
<feature type="region of interest" description="Disordered" evidence="3">
    <location>
        <begin position="891"/>
        <end position="910"/>
    </location>
</feature>
<dbReference type="PANTHER" id="PTHR13052">
    <property type="entry name" value="NFRKB-RELATED"/>
    <property type="match status" value="1"/>
</dbReference>
<evidence type="ECO:0000256" key="1">
    <source>
        <dbReference type="ARBA" id="ARBA00004123"/>
    </source>
</evidence>
<keyword evidence="2" id="KW-0539">Nucleus</keyword>
<dbReference type="GO" id="GO:0031011">
    <property type="term" value="C:Ino80 complex"/>
    <property type="evidence" value="ECO:0007669"/>
    <property type="project" value="InterPro"/>
</dbReference>
<evidence type="ECO:0000256" key="2">
    <source>
        <dbReference type="ARBA" id="ARBA00023242"/>
    </source>
</evidence>
<comment type="caution">
    <text evidence="5">The sequence shown here is derived from an EMBL/GenBank/DDBJ whole genome shotgun (WGS) entry which is preliminary data.</text>
</comment>
<name>A0AAN7GK82_9MYRT</name>
<dbReference type="InterPro" id="IPR024867">
    <property type="entry name" value="NFRKB"/>
</dbReference>
<proteinExistence type="predicted"/>
<dbReference type="PROSITE" id="PS51916">
    <property type="entry name" value="DEUBAD"/>
    <property type="match status" value="1"/>
</dbReference>
<accession>A0AAN7GK82</accession>
<evidence type="ECO:0000256" key="3">
    <source>
        <dbReference type="SAM" id="MobiDB-lite"/>
    </source>
</evidence>
<protein>
    <recommendedName>
        <fullName evidence="4">DEUBAD domain-containing protein</fullName>
    </recommendedName>
</protein>
<dbReference type="PANTHER" id="PTHR13052:SF2">
    <property type="entry name" value="NUCLEAR FACTOR KAPPA-B-BINDING PROTEIN"/>
    <property type="match status" value="1"/>
</dbReference>
<feature type="compositionally biased region" description="Basic and acidic residues" evidence="3">
    <location>
        <begin position="15"/>
        <end position="24"/>
    </location>
</feature>
<organism evidence="5 6">
    <name type="scientific">Trapa incisa</name>
    <dbReference type="NCBI Taxonomy" id="236973"/>
    <lineage>
        <taxon>Eukaryota</taxon>
        <taxon>Viridiplantae</taxon>
        <taxon>Streptophyta</taxon>
        <taxon>Embryophyta</taxon>
        <taxon>Tracheophyta</taxon>
        <taxon>Spermatophyta</taxon>
        <taxon>Magnoliopsida</taxon>
        <taxon>eudicotyledons</taxon>
        <taxon>Gunneridae</taxon>
        <taxon>Pentapetalae</taxon>
        <taxon>rosids</taxon>
        <taxon>malvids</taxon>
        <taxon>Myrtales</taxon>
        <taxon>Lythraceae</taxon>
        <taxon>Trapa</taxon>
    </lineage>
</organism>
<dbReference type="CDD" id="cd21865">
    <property type="entry name" value="DEUBAD_NFRKB"/>
    <property type="match status" value="1"/>
</dbReference>
<dbReference type="InterPro" id="IPR044867">
    <property type="entry name" value="DEUBAD_dom"/>
</dbReference>
<evidence type="ECO:0000259" key="4">
    <source>
        <dbReference type="PROSITE" id="PS51916"/>
    </source>
</evidence>
<dbReference type="EMBL" id="JAXIOK010000024">
    <property type="protein sequence ID" value="KAK4741078.1"/>
    <property type="molecule type" value="Genomic_DNA"/>
</dbReference>
<dbReference type="AlphaFoldDB" id="A0AAN7GK82"/>
<feature type="domain" description="DEUBAD" evidence="4">
    <location>
        <begin position="90"/>
        <end position="201"/>
    </location>
</feature>
<evidence type="ECO:0000313" key="6">
    <source>
        <dbReference type="Proteomes" id="UP001345219"/>
    </source>
</evidence>